<dbReference type="Gene3D" id="3.40.50.300">
    <property type="entry name" value="P-loop containing nucleotide triphosphate hydrolases"/>
    <property type="match status" value="1"/>
</dbReference>
<dbReference type="InterPro" id="IPR027417">
    <property type="entry name" value="P-loop_NTPase"/>
</dbReference>
<protein>
    <submittedName>
        <fullName evidence="5">Adenylate kinase, putative</fullName>
    </submittedName>
</protein>
<dbReference type="Proteomes" id="UP000051952">
    <property type="component" value="Unassembled WGS sequence"/>
</dbReference>
<dbReference type="VEuPathDB" id="TriTrypDB:BSAL_61600"/>
<dbReference type="GO" id="GO:0005524">
    <property type="term" value="F:ATP binding"/>
    <property type="evidence" value="ECO:0007669"/>
    <property type="project" value="InterPro"/>
</dbReference>
<evidence type="ECO:0000313" key="5">
    <source>
        <dbReference type="EMBL" id="CUF34312.1"/>
    </source>
</evidence>
<dbReference type="EMBL" id="CYKH01000303">
    <property type="protein sequence ID" value="CUF34312.1"/>
    <property type="molecule type" value="Genomic_DNA"/>
</dbReference>
<proteinExistence type="inferred from homology"/>
<organism evidence="5 6">
    <name type="scientific">Bodo saltans</name>
    <name type="common">Flagellated protozoan</name>
    <dbReference type="NCBI Taxonomy" id="75058"/>
    <lineage>
        <taxon>Eukaryota</taxon>
        <taxon>Discoba</taxon>
        <taxon>Euglenozoa</taxon>
        <taxon>Kinetoplastea</taxon>
        <taxon>Metakinetoplastina</taxon>
        <taxon>Eubodonida</taxon>
        <taxon>Bodonidae</taxon>
        <taxon>Bodo</taxon>
    </lineage>
</organism>
<dbReference type="CDD" id="cd22961">
    <property type="entry name" value="DD_TEX55-like"/>
    <property type="match status" value="1"/>
</dbReference>
<name>A0A0S4ILX8_BODSA</name>
<evidence type="ECO:0000256" key="2">
    <source>
        <dbReference type="ARBA" id="ARBA00022741"/>
    </source>
</evidence>
<evidence type="ECO:0000313" key="6">
    <source>
        <dbReference type="Proteomes" id="UP000051952"/>
    </source>
</evidence>
<evidence type="ECO:0000256" key="1">
    <source>
        <dbReference type="ARBA" id="ARBA00022679"/>
    </source>
</evidence>
<dbReference type="SUPFAM" id="SSF47391">
    <property type="entry name" value="Dimerization-anchoring domain of cAMP-dependent PK regulatory subunit"/>
    <property type="match status" value="1"/>
</dbReference>
<sequence length="258" mass="28771">MSINSMSTADYRRNVERKKVSAEKYLAQHRIRWLLEQVTSELVLLTPNEPIEFMVKRIEQMYALADSNASTDDIAIQRPRLLCVLGGPASGKAVPCAFLTEDAGMSIIAPSELIREEIRLGTEMGKEIGELLQRGETVPTAIITKLIQNHITDPKGSYVLDGYPRTLEQCLALESQVAEISLAIFLECSEDTMVARMAARQGGEDDHEPLRSEKLQYFQLRTIPVIEYLKAVGKLVAIDGEANKAEAIRQVQTVLNQQ</sequence>
<keyword evidence="1 4" id="KW-0808">Transferase</keyword>
<dbReference type="GO" id="GO:0019205">
    <property type="term" value="F:nucleobase-containing compound kinase activity"/>
    <property type="evidence" value="ECO:0007669"/>
    <property type="project" value="InterPro"/>
</dbReference>
<dbReference type="CDD" id="cd01428">
    <property type="entry name" value="ADK"/>
    <property type="match status" value="1"/>
</dbReference>
<dbReference type="InterPro" id="IPR033690">
    <property type="entry name" value="Adenylat_kinase_CS"/>
</dbReference>
<keyword evidence="6" id="KW-1185">Reference proteome</keyword>
<comment type="similarity">
    <text evidence="4">Belongs to the adenylate kinase family.</text>
</comment>
<keyword evidence="3 4" id="KW-0418">Kinase</keyword>
<dbReference type="Pfam" id="PF00406">
    <property type="entry name" value="ADK"/>
    <property type="match status" value="1"/>
</dbReference>
<dbReference type="InterPro" id="IPR000850">
    <property type="entry name" value="Adenylat/UMP-CMP_kin"/>
</dbReference>
<evidence type="ECO:0000256" key="3">
    <source>
        <dbReference type="ARBA" id="ARBA00022777"/>
    </source>
</evidence>
<dbReference type="HAMAP" id="MF_00235">
    <property type="entry name" value="Adenylate_kinase_Adk"/>
    <property type="match status" value="1"/>
</dbReference>
<accession>A0A0S4ILX8</accession>
<dbReference type="PROSITE" id="PS00113">
    <property type="entry name" value="ADENYLATE_KINASE"/>
    <property type="match status" value="1"/>
</dbReference>
<gene>
    <name evidence="5" type="ORF">BSAL_61600</name>
</gene>
<keyword evidence="2" id="KW-0547">Nucleotide-binding</keyword>
<reference evidence="6" key="1">
    <citation type="submission" date="2015-09" db="EMBL/GenBank/DDBJ databases">
        <authorList>
            <consortium name="Pathogen Informatics"/>
        </authorList>
    </citation>
    <scope>NUCLEOTIDE SEQUENCE [LARGE SCALE GENOMIC DNA]</scope>
    <source>
        <strain evidence="6">Lake Konstanz</strain>
    </source>
</reference>
<evidence type="ECO:0000256" key="4">
    <source>
        <dbReference type="RuleBase" id="RU003330"/>
    </source>
</evidence>
<dbReference type="PRINTS" id="PR00094">
    <property type="entry name" value="ADENYLTKNASE"/>
</dbReference>
<dbReference type="SUPFAM" id="SSF52540">
    <property type="entry name" value="P-loop containing nucleoside triphosphate hydrolases"/>
    <property type="match status" value="1"/>
</dbReference>
<dbReference type="GO" id="GO:0006139">
    <property type="term" value="P:nucleobase-containing compound metabolic process"/>
    <property type="evidence" value="ECO:0007669"/>
    <property type="project" value="InterPro"/>
</dbReference>
<dbReference type="AlphaFoldDB" id="A0A0S4ILX8"/>
<dbReference type="OrthoDB" id="439792at2759"/>
<dbReference type="PANTHER" id="PTHR23359">
    <property type="entry name" value="NUCLEOTIDE KINASE"/>
    <property type="match status" value="1"/>
</dbReference>